<reference evidence="2 3" key="1">
    <citation type="submission" date="2019-03" db="EMBL/GenBank/DDBJ databases">
        <authorList>
            <person name="Dong K."/>
        </authorList>
    </citation>
    <scope>NUCLEOTIDE SEQUENCE [LARGE SCALE GENOMIC DNA]</scope>
    <source>
        <strain evidence="3">dk512</strain>
    </source>
</reference>
<organism evidence="2 3">
    <name type="scientific">Microbacterium wangchenii</name>
    <dbReference type="NCBI Taxonomy" id="2541726"/>
    <lineage>
        <taxon>Bacteria</taxon>
        <taxon>Bacillati</taxon>
        <taxon>Actinomycetota</taxon>
        <taxon>Actinomycetes</taxon>
        <taxon>Micrococcales</taxon>
        <taxon>Microbacteriaceae</taxon>
        <taxon>Microbacterium</taxon>
    </lineage>
</organism>
<dbReference type="PANTHER" id="PTHR43798">
    <property type="entry name" value="MONOACYLGLYCEROL LIPASE"/>
    <property type="match status" value="1"/>
</dbReference>
<keyword evidence="3" id="KW-1185">Reference proteome</keyword>
<evidence type="ECO:0000313" key="2">
    <source>
        <dbReference type="EMBL" id="QBR89474.1"/>
    </source>
</evidence>
<dbReference type="Pfam" id="PF12697">
    <property type="entry name" value="Abhydrolase_6"/>
    <property type="match status" value="1"/>
</dbReference>
<gene>
    <name evidence="2" type="ORF">E4K62_12780</name>
</gene>
<sequence length="277" mass="29199">MGIAARRLARPSAEVAFADSGVGQPTVVLTHGAGVDHSMFDAQAASLAKQGVRVIVWDLRGHGQSTLSAGARFTAADALEDLGALLVECGAEVPVLVGHSLGGNLVQAFARRYPERVGGVIILDSAWNAGPLSRLDRLALRLAAPLLSLIPASVLPRLMARASAESANAVSRTEAVFARMPKRRFLDVWAATTSFVIPDPTYRSSVPIALVRGQRDRTGNIATATTRWAAAEKVPEHVIPNAGHMVTWDAPEAVSSVILNILEGWGLLSPLPEGTSL</sequence>
<keyword evidence="2" id="KW-0378">Hydrolase</keyword>
<dbReference type="Proteomes" id="UP000295748">
    <property type="component" value="Chromosome"/>
</dbReference>
<dbReference type="PRINTS" id="PR00111">
    <property type="entry name" value="ABHYDROLASE"/>
</dbReference>
<dbReference type="InterPro" id="IPR029058">
    <property type="entry name" value="AB_hydrolase_fold"/>
</dbReference>
<protein>
    <submittedName>
        <fullName evidence="2">Alpha/beta hydrolase</fullName>
    </submittedName>
</protein>
<dbReference type="Gene3D" id="3.40.50.1820">
    <property type="entry name" value="alpha/beta hydrolase"/>
    <property type="match status" value="1"/>
</dbReference>
<accession>A0ABX5STK0</accession>
<proteinExistence type="predicted"/>
<name>A0ABX5STK0_9MICO</name>
<dbReference type="InterPro" id="IPR050266">
    <property type="entry name" value="AB_hydrolase_sf"/>
</dbReference>
<dbReference type="SUPFAM" id="SSF53474">
    <property type="entry name" value="alpha/beta-Hydrolases"/>
    <property type="match status" value="1"/>
</dbReference>
<feature type="domain" description="AB hydrolase-1" evidence="1">
    <location>
        <begin position="27"/>
        <end position="255"/>
    </location>
</feature>
<evidence type="ECO:0000259" key="1">
    <source>
        <dbReference type="Pfam" id="PF12697"/>
    </source>
</evidence>
<evidence type="ECO:0000313" key="3">
    <source>
        <dbReference type="Proteomes" id="UP000295748"/>
    </source>
</evidence>
<dbReference type="GO" id="GO:0016787">
    <property type="term" value="F:hydrolase activity"/>
    <property type="evidence" value="ECO:0007669"/>
    <property type="project" value="UniProtKB-KW"/>
</dbReference>
<dbReference type="EMBL" id="CP038266">
    <property type="protein sequence ID" value="QBR89474.1"/>
    <property type="molecule type" value="Genomic_DNA"/>
</dbReference>
<dbReference type="InterPro" id="IPR000073">
    <property type="entry name" value="AB_hydrolase_1"/>
</dbReference>